<evidence type="ECO:0000259" key="1">
    <source>
        <dbReference type="Pfam" id="PF20150"/>
    </source>
</evidence>
<feature type="domain" description="2EXR" evidence="1">
    <location>
        <begin position="11"/>
        <end position="92"/>
    </location>
</feature>
<accession>A0A1D9Q7A1</accession>
<reference evidence="3" key="1">
    <citation type="journal article" date="2017" name="Genome Biol. Evol.">
        <title>The complete genome sequence of the phytopathogenic fungus Sclerotinia sclerotiorum reveals insights into the genome architecture of broad host range pathogens.</title>
        <authorList>
            <person name="Derbyshire M."/>
            <person name="Denton-Giles M."/>
            <person name="Hegedus D."/>
            <person name="Seifbarghy S."/>
            <person name="Rollins J."/>
            <person name="van Kan J."/>
            <person name="Seidl M.F."/>
            <person name="Faino L."/>
            <person name="Mbengue M."/>
            <person name="Navaud O."/>
            <person name="Raffaele S."/>
            <person name="Hammond-Kosack K."/>
            <person name="Heard S."/>
            <person name="Oliver R."/>
        </authorList>
    </citation>
    <scope>NUCLEOTIDE SEQUENCE [LARGE SCALE GENOMIC DNA]</scope>
    <source>
        <strain evidence="3">ATCC 18683 / 1980 / Ss-1</strain>
    </source>
</reference>
<organism evidence="2 3">
    <name type="scientific">Sclerotinia sclerotiorum (strain ATCC 18683 / 1980 / Ss-1)</name>
    <name type="common">White mold</name>
    <name type="synonym">Whetzelinia sclerotiorum</name>
    <dbReference type="NCBI Taxonomy" id="665079"/>
    <lineage>
        <taxon>Eukaryota</taxon>
        <taxon>Fungi</taxon>
        <taxon>Dikarya</taxon>
        <taxon>Ascomycota</taxon>
        <taxon>Pezizomycotina</taxon>
        <taxon>Leotiomycetes</taxon>
        <taxon>Helotiales</taxon>
        <taxon>Sclerotiniaceae</taxon>
        <taxon>Sclerotinia</taxon>
    </lineage>
</organism>
<gene>
    <name evidence="2" type="ORF">sscle_07g055940</name>
</gene>
<dbReference type="Pfam" id="PF20150">
    <property type="entry name" value="2EXR"/>
    <property type="match status" value="1"/>
</dbReference>
<dbReference type="Proteomes" id="UP000177798">
    <property type="component" value="Chromosome 7"/>
</dbReference>
<dbReference type="VEuPathDB" id="FungiDB:sscle_07g055940"/>
<dbReference type="OMA" id="DIDVHLW"/>
<dbReference type="EMBL" id="CP017820">
    <property type="protein sequence ID" value="APA10824.1"/>
    <property type="molecule type" value="Genomic_DNA"/>
</dbReference>
<protein>
    <recommendedName>
        <fullName evidence="1">2EXR domain-containing protein</fullName>
    </recommendedName>
</protein>
<dbReference type="PANTHER" id="PTHR35910">
    <property type="entry name" value="2EXR DOMAIN-CONTAINING PROTEIN"/>
    <property type="match status" value="1"/>
</dbReference>
<dbReference type="AlphaFoldDB" id="A0A1D9Q7A1"/>
<dbReference type="KEGG" id="ssl:SS1G_03532"/>
<name>A0A1D9Q7A1_SCLS1</name>
<dbReference type="OrthoDB" id="3513892at2759"/>
<proteinExistence type="predicted"/>
<evidence type="ECO:0000313" key="2">
    <source>
        <dbReference type="EMBL" id="APA10824.1"/>
    </source>
</evidence>
<dbReference type="PANTHER" id="PTHR35910:SF6">
    <property type="entry name" value="2EXR DOMAIN-CONTAINING PROTEIN"/>
    <property type="match status" value="1"/>
</dbReference>
<evidence type="ECO:0000313" key="3">
    <source>
        <dbReference type="Proteomes" id="UP000177798"/>
    </source>
</evidence>
<sequence length="229" mass="26833">MSTTITTTTAPSFLNLPSELRLKIWSNLLPGPRTLPIRYSRVNKSYFSPIPPSILLSISSETRTLFLEHYVLLHLNPSYNSTIYINFSLDTLCFDHEECSAVGDLALDFKNCAQSSLIQRVDIDVHLWEILRLFRFDALSEIKYLHGLRNLTLFMRRYEEEQQCYGEAFERSRLARSRELLAGRMLFEGQTTDREIAQCQWYVQMVKWEVEHGDDEWIKGKPSVQMWII</sequence>
<dbReference type="InterPro" id="IPR045518">
    <property type="entry name" value="2EXR"/>
</dbReference>
<dbReference type="RefSeq" id="XP_001595443.1">
    <property type="nucleotide sequence ID" value="XM_001595393.1"/>
</dbReference>